<organism evidence="8 9">
    <name type="scientific">Thalictrum thalictroides</name>
    <name type="common">Rue-anemone</name>
    <name type="synonym">Anemone thalictroides</name>
    <dbReference type="NCBI Taxonomy" id="46969"/>
    <lineage>
        <taxon>Eukaryota</taxon>
        <taxon>Viridiplantae</taxon>
        <taxon>Streptophyta</taxon>
        <taxon>Embryophyta</taxon>
        <taxon>Tracheophyta</taxon>
        <taxon>Spermatophyta</taxon>
        <taxon>Magnoliopsida</taxon>
        <taxon>Ranunculales</taxon>
        <taxon>Ranunculaceae</taxon>
        <taxon>Thalictroideae</taxon>
        <taxon>Thalictrum</taxon>
    </lineage>
</organism>
<dbReference type="AlphaFoldDB" id="A0A7J6V2U0"/>
<comment type="subcellular location">
    <subcellularLocation>
        <location evidence="1">Mitochondrion</location>
    </subcellularLocation>
</comment>
<dbReference type="FunFam" id="2.60.300.12:FF:000006">
    <property type="entry name" value="Iron-sulfur cluster assembly 2 mitochondrial"/>
    <property type="match status" value="1"/>
</dbReference>
<keyword evidence="9" id="KW-1185">Reference proteome</keyword>
<evidence type="ECO:0000256" key="1">
    <source>
        <dbReference type="ARBA" id="ARBA00004173"/>
    </source>
</evidence>
<protein>
    <submittedName>
        <fullName evidence="8">Iron-sulfur cluster insertion protein erpa</fullName>
    </submittedName>
</protein>
<feature type="region of interest" description="Disordered" evidence="6">
    <location>
        <begin position="1"/>
        <end position="25"/>
    </location>
</feature>
<reference evidence="8 9" key="1">
    <citation type="submission" date="2020-06" db="EMBL/GenBank/DDBJ databases">
        <title>Transcriptomic and genomic resources for Thalictrum thalictroides and T. hernandezii: Facilitating candidate gene discovery in an emerging model plant lineage.</title>
        <authorList>
            <person name="Arias T."/>
            <person name="Riano-Pachon D.M."/>
            <person name="Di Stilio V.S."/>
        </authorList>
    </citation>
    <scope>NUCLEOTIDE SEQUENCE [LARGE SCALE GENOMIC DNA]</scope>
    <source>
        <strain evidence="9">cv. WT478/WT964</strain>
        <tissue evidence="8">Leaves</tissue>
    </source>
</reference>
<dbReference type="EMBL" id="JABWDY010039912">
    <property type="protein sequence ID" value="KAF5178580.1"/>
    <property type="molecule type" value="Genomic_DNA"/>
</dbReference>
<dbReference type="SUPFAM" id="SSF89360">
    <property type="entry name" value="HesB-like domain"/>
    <property type="match status" value="1"/>
</dbReference>
<comment type="similarity">
    <text evidence="2">Belongs to the HesB/IscA family.</text>
</comment>
<dbReference type="GO" id="GO:0016226">
    <property type="term" value="P:iron-sulfur cluster assembly"/>
    <property type="evidence" value="ECO:0007669"/>
    <property type="project" value="InterPro"/>
</dbReference>
<evidence type="ECO:0000259" key="7">
    <source>
        <dbReference type="Pfam" id="PF01521"/>
    </source>
</evidence>
<dbReference type="InterPro" id="IPR016092">
    <property type="entry name" value="ATAP"/>
</dbReference>
<gene>
    <name evidence="8" type="ORF">FRX31_031835</name>
</gene>
<dbReference type="InterPro" id="IPR000361">
    <property type="entry name" value="ATAP_core_dom"/>
</dbReference>
<dbReference type="Proteomes" id="UP000554482">
    <property type="component" value="Unassembled WGS sequence"/>
</dbReference>
<evidence type="ECO:0000256" key="2">
    <source>
        <dbReference type="ARBA" id="ARBA00006718"/>
    </source>
</evidence>
<dbReference type="NCBIfam" id="TIGR00049">
    <property type="entry name" value="iron-sulfur cluster assembly accessory protein"/>
    <property type="match status" value="1"/>
</dbReference>
<dbReference type="Gene3D" id="2.60.300.12">
    <property type="entry name" value="HesB-like domain"/>
    <property type="match status" value="1"/>
</dbReference>
<dbReference type="OrthoDB" id="1938621at2759"/>
<dbReference type="PANTHER" id="PTHR43011">
    <property type="entry name" value="IRON-SULFUR CLUSTER ASSEMBLY 2 HOMOLOG, MITOCHONDRIAL"/>
    <property type="match status" value="1"/>
</dbReference>
<keyword evidence="3" id="KW-0479">Metal-binding</keyword>
<name>A0A7J6V2U0_THATH</name>
<feature type="compositionally biased region" description="Low complexity" evidence="6">
    <location>
        <begin position="7"/>
        <end position="22"/>
    </location>
</feature>
<dbReference type="GO" id="GO:0051539">
    <property type="term" value="F:4 iron, 4 sulfur cluster binding"/>
    <property type="evidence" value="ECO:0007669"/>
    <property type="project" value="TreeGrafter"/>
</dbReference>
<accession>A0A7J6V2U0</accession>
<dbReference type="Pfam" id="PF01521">
    <property type="entry name" value="Fe-S_biosyn"/>
    <property type="match status" value="1"/>
</dbReference>
<evidence type="ECO:0000313" key="9">
    <source>
        <dbReference type="Proteomes" id="UP000554482"/>
    </source>
</evidence>
<dbReference type="GO" id="GO:0120510">
    <property type="term" value="C:mitochondrial [4Fe-4S] assembly complex"/>
    <property type="evidence" value="ECO:0007669"/>
    <property type="project" value="UniProtKB-ARBA"/>
</dbReference>
<proteinExistence type="inferred from homology"/>
<evidence type="ECO:0000256" key="4">
    <source>
        <dbReference type="ARBA" id="ARBA00023004"/>
    </source>
</evidence>
<dbReference type="GO" id="GO:0005506">
    <property type="term" value="F:iron ion binding"/>
    <property type="evidence" value="ECO:0007669"/>
    <property type="project" value="TreeGrafter"/>
</dbReference>
<evidence type="ECO:0000256" key="3">
    <source>
        <dbReference type="ARBA" id="ARBA00022723"/>
    </source>
</evidence>
<dbReference type="PANTHER" id="PTHR43011:SF1">
    <property type="entry name" value="IRON-SULFUR CLUSTER ASSEMBLY 2 HOMOLOG, MITOCHONDRIAL"/>
    <property type="match status" value="1"/>
</dbReference>
<feature type="non-terminal residue" evidence="8">
    <location>
        <position position="1"/>
    </location>
</feature>
<dbReference type="InterPro" id="IPR035903">
    <property type="entry name" value="HesB-like_dom_sf"/>
</dbReference>
<keyword evidence="5" id="KW-0496">Mitochondrion</keyword>
<evidence type="ECO:0000313" key="8">
    <source>
        <dbReference type="EMBL" id="KAF5178580.1"/>
    </source>
</evidence>
<feature type="domain" description="Core" evidence="7">
    <location>
        <begin position="30"/>
        <end position="132"/>
    </location>
</feature>
<evidence type="ECO:0000256" key="6">
    <source>
        <dbReference type="SAM" id="MobiDB-lite"/>
    </source>
</evidence>
<dbReference type="GO" id="GO:0051537">
    <property type="term" value="F:2 iron, 2 sulfur cluster binding"/>
    <property type="evidence" value="ECO:0007669"/>
    <property type="project" value="TreeGrafter"/>
</dbReference>
<sequence length="304" mass="34628">LLTTSTSSALQQFPQSSSSSQEQVDDAPILHMTNNCIRRLKELSEKEASAEGKILRLSVETGGCSGFQYAFLLDEKTNSDDRVFEKEGVKLVVDNISYDFVKGATVDYVEELIRSAFVVIENPSAVGGCSCKSSFMVWRLERNTDQDMMALSYFMPDQSRKDAEYCMENAFTTYLKLGSSGQRNATRCGLCWTEMLKARDQYKEAAGFYFRISNEEPSLHAAVMHEQASNCYLLSKPPMLRKYRFHRVLSGNRYCISIVQLNSFTLHCSDFFFLFGWMGLMSLRGQGLILDYPFADSFYEFFLM</sequence>
<evidence type="ECO:0000256" key="5">
    <source>
        <dbReference type="ARBA" id="ARBA00023128"/>
    </source>
</evidence>
<comment type="caution">
    <text evidence="8">The sequence shown here is derived from an EMBL/GenBank/DDBJ whole genome shotgun (WGS) entry which is preliminary data.</text>
</comment>
<keyword evidence="4" id="KW-0408">Iron</keyword>